<proteinExistence type="predicted"/>
<reference evidence="2" key="1">
    <citation type="journal article" date="2023" name="Insect Mol. Biol.">
        <title>Genome sequencing provides insights into the evolution of gene families encoding plant cell wall-degrading enzymes in longhorned beetles.</title>
        <authorList>
            <person name="Shin N.R."/>
            <person name="Okamura Y."/>
            <person name="Kirsch R."/>
            <person name="Pauchet Y."/>
        </authorList>
    </citation>
    <scope>NUCLEOTIDE SEQUENCE</scope>
    <source>
        <strain evidence="2">MMC_N1</strain>
    </source>
</reference>
<protein>
    <submittedName>
        <fullName evidence="2">Uncharacterized protein</fullName>
    </submittedName>
</protein>
<keyword evidence="3" id="KW-1185">Reference proteome</keyword>
<organism evidence="2 3">
    <name type="scientific">Molorchus minor</name>
    <dbReference type="NCBI Taxonomy" id="1323400"/>
    <lineage>
        <taxon>Eukaryota</taxon>
        <taxon>Metazoa</taxon>
        <taxon>Ecdysozoa</taxon>
        <taxon>Arthropoda</taxon>
        <taxon>Hexapoda</taxon>
        <taxon>Insecta</taxon>
        <taxon>Pterygota</taxon>
        <taxon>Neoptera</taxon>
        <taxon>Endopterygota</taxon>
        <taxon>Coleoptera</taxon>
        <taxon>Polyphaga</taxon>
        <taxon>Cucujiformia</taxon>
        <taxon>Chrysomeloidea</taxon>
        <taxon>Cerambycidae</taxon>
        <taxon>Lamiinae</taxon>
        <taxon>Monochamini</taxon>
        <taxon>Molorchus</taxon>
    </lineage>
</organism>
<feature type="region of interest" description="Disordered" evidence="1">
    <location>
        <begin position="1"/>
        <end position="23"/>
    </location>
</feature>
<name>A0ABQ9K6K5_9CUCU</name>
<dbReference type="Proteomes" id="UP001162164">
    <property type="component" value="Unassembled WGS sequence"/>
</dbReference>
<evidence type="ECO:0000256" key="1">
    <source>
        <dbReference type="SAM" id="MobiDB-lite"/>
    </source>
</evidence>
<dbReference type="EMBL" id="JAPWTJ010000019">
    <property type="protein sequence ID" value="KAJ8985145.1"/>
    <property type="molecule type" value="Genomic_DNA"/>
</dbReference>
<gene>
    <name evidence="2" type="ORF">NQ317_012796</name>
</gene>
<feature type="compositionally biased region" description="Basic residues" evidence="1">
    <location>
        <begin position="1"/>
        <end position="10"/>
    </location>
</feature>
<comment type="caution">
    <text evidence="2">The sequence shown here is derived from an EMBL/GenBank/DDBJ whole genome shotgun (WGS) entry which is preliminary data.</text>
</comment>
<sequence length="23" mass="2847">MRKIKPKNIKSIRSINTRKEIHR</sequence>
<accession>A0ABQ9K6K5</accession>
<evidence type="ECO:0000313" key="3">
    <source>
        <dbReference type="Proteomes" id="UP001162164"/>
    </source>
</evidence>
<evidence type="ECO:0000313" key="2">
    <source>
        <dbReference type="EMBL" id="KAJ8985145.1"/>
    </source>
</evidence>